<feature type="transmembrane region" description="Helical" evidence="5">
    <location>
        <begin position="81"/>
        <end position="102"/>
    </location>
</feature>
<evidence type="ECO:0000256" key="3">
    <source>
        <dbReference type="ARBA" id="ARBA00022989"/>
    </source>
</evidence>
<keyword evidence="8" id="KW-1185">Reference proteome</keyword>
<dbReference type="Pfam" id="PF01490">
    <property type="entry name" value="Aa_trans"/>
    <property type="match status" value="1"/>
</dbReference>
<feature type="transmembrane region" description="Helical" evidence="5">
    <location>
        <begin position="556"/>
        <end position="578"/>
    </location>
</feature>
<feature type="transmembrane region" description="Helical" evidence="5">
    <location>
        <begin position="151"/>
        <end position="174"/>
    </location>
</feature>
<feature type="transmembrane region" description="Helical" evidence="5">
    <location>
        <begin position="453"/>
        <end position="477"/>
    </location>
</feature>
<keyword evidence="2 5" id="KW-0812">Transmembrane</keyword>
<dbReference type="Proteomes" id="UP000218209">
    <property type="component" value="Unassembled WGS sequence"/>
</dbReference>
<evidence type="ECO:0000313" key="8">
    <source>
        <dbReference type="Proteomes" id="UP000218209"/>
    </source>
</evidence>
<evidence type="ECO:0000256" key="1">
    <source>
        <dbReference type="ARBA" id="ARBA00004141"/>
    </source>
</evidence>
<evidence type="ECO:0000313" key="7">
    <source>
        <dbReference type="EMBL" id="OSX76636.1"/>
    </source>
</evidence>
<proteinExistence type="predicted"/>
<comment type="subcellular location">
    <subcellularLocation>
        <location evidence="1">Membrane</location>
        <topology evidence="1">Multi-pass membrane protein</topology>
    </subcellularLocation>
</comment>
<dbReference type="EMBL" id="KV918860">
    <property type="protein sequence ID" value="OSX76636.1"/>
    <property type="molecule type" value="Genomic_DNA"/>
</dbReference>
<evidence type="ECO:0000259" key="6">
    <source>
        <dbReference type="Pfam" id="PF01490"/>
    </source>
</evidence>
<feature type="transmembrane region" description="Helical" evidence="5">
    <location>
        <begin position="483"/>
        <end position="503"/>
    </location>
</feature>
<dbReference type="InterPro" id="IPR013057">
    <property type="entry name" value="AA_transpt_TM"/>
</dbReference>
<dbReference type="GO" id="GO:0016020">
    <property type="term" value="C:membrane"/>
    <property type="evidence" value="ECO:0007669"/>
    <property type="project" value="UniProtKB-SubCell"/>
</dbReference>
<feature type="transmembrane region" description="Helical" evidence="5">
    <location>
        <begin position="294"/>
        <end position="320"/>
    </location>
</feature>
<organism evidence="7 8">
    <name type="scientific">Porphyra umbilicalis</name>
    <name type="common">Purple laver</name>
    <name type="synonym">Red alga</name>
    <dbReference type="NCBI Taxonomy" id="2786"/>
    <lineage>
        <taxon>Eukaryota</taxon>
        <taxon>Rhodophyta</taxon>
        <taxon>Bangiophyceae</taxon>
        <taxon>Bangiales</taxon>
        <taxon>Bangiaceae</taxon>
        <taxon>Porphyra</taxon>
    </lineage>
</organism>
<feature type="domain" description="Amino acid transporter transmembrane" evidence="6">
    <location>
        <begin position="78"/>
        <end position="500"/>
    </location>
</feature>
<feature type="transmembrane region" description="Helical" evidence="5">
    <location>
        <begin position="180"/>
        <end position="202"/>
    </location>
</feature>
<accession>A0A1X6P792</accession>
<keyword evidence="3 5" id="KW-1133">Transmembrane helix</keyword>
<keyword evidence="4 5" id="KW-0472">Membrane</keyword>
<feature type="transmembrane region" description="Helical" evidence="5">
    <location>
        <begin position="340"/>
        <end position="366"/>
    </location>
</feature>
<evidence type="ECO:0000256" key="4">
    <source>
        <dbReference type="ARBA" id="ARBA00023136"/>
    </source>
</evidence>
<evidence type="ECO:0000256" key="5">
    <source>
        <dbReference type="SAM" id="Phobius"/>
    </source>
</evidence>
<dbReference type="OrthoDB" id="394at2759"/>
<feature type="transmembrane region" description="Helical" evidence="5">
    <location>
        <begin position="209"/>
        <end position="232"/>
    </location>
</feature>
<sequence length="601" mass="62259">MAVDGPPSIEPGVVTFPAPDDSHVVVDVPPRGQPSFSSSVPPSSDFAPAVDPTLPALDPKAEATAVAAAARRTEGKVNWQVLALILTGDLLGTGLLTVPHAYTQLGWIPATTAIVALFALTTYSGIRLFSLRLPGVSSYAGLFHAHLGPTGRAYAAFCVHALLFLFVAGSLQVAQASWRALFPSICGAVWVGVVGVVAWIALQARSMPAIGVLGGVAVVSAVVPTVMVIGVLRADVLGGARAPGDTSLWFGGVRGAEGGGAVVALMDLLFAFAGHAVFLELVGEMVEPADFPKALYASQAVLFLFYIVVGAVVYATVGAADWLTSPLSLSLSPATSRSTAIMIHSLVILHVTSEMVVDGTVFIRVVQRHLQPVLQRFLHRLKYGPPTVPASGAMAGGTIAATANAEEAARVAPTGGTPSRPSTGRLGALPPRACDQEPTFQVAPTTDWTPPAVLWWALWSALTVVAIVALDLAIPSFDDLCGLAAALIASQTSLAWPSALAWGRTDFRWRGWRTALGLGSAGNTVGDPVDDERHAMKGVDPQGHCAIIRGRFSSTLLLSADVGVLVIAAAFLLAGTAANIQDIAKNGTGVHKLFSCVLARS</sequence>
<reference evidence="7 8" key="1">
    <citation type="submission" date="2017-03" db="EMBL/GenBank/DDBJ databases">
        <title>WGS assembly of Porphyra umbilicalis.</title>
        <authorList>
            <person name="Brawley S.H."/>
            <person name="Blouin N.A."/>
            <person name="Ficko-Blean E."/>
            <person name="Wheeler G.L."/>
            <person name="Lohr M."/>
            <person name="Goodson H.V."/>
            <person name="Jenkins J.W."/>
            <person name="Blaby-Haas C.E."/>
            <person name="Helliwell K.E."/>
            <person name="Chan C."/>
            <person name="Marriage T."/>
            <person name="Bhattacharya D."/>
            <person name="Klein A.S."/>
            <person name="Badis Y."/>
            <person name="Brodie J."/>
            <person name="Cao Y."/>
            <person name="Collen J."/>
            <person name="Dittami S.M."/>
            <person name="Gachon C.M."/>
            <person name="Green B.R."/>
            <person name="Karpowicz S."/>
            <person name="Kim J.W."/>
            <person name="Kudahl U."/>
            <person name="Lin S."/>
            <person name="Michel G."/>
            <person name="Mittag M."/>
            <person name="Olson B.J."/>
            <person name="Pangilinan J."/>
            <person name="Peng Y."/>
            <person name="Qiu H."/>
            <person name="Shu S."/>
            <person name="Singer J.T."/>
            <person name="Smith A.G."/>
            <person name="Sprecher B.N."/>
            <person name="Wagner V."/>
            <person name="Wang W."/>
            <person name="Wang Z.-Y."/>
            <person name="Yan J."/>
            <person name="Yarish C."/>
            <person name="Zoeuner-Riek S."/>
            <person name="Zhuang Y."/>
            <person name="Zou Y."/>
            <person name="Lindquist E.A."/>
            <person name="Grimwood J."/>
            <person name="Barry K."/>
            <person name="Rokhsar D.S."/>
            <person name="Schmutz J."/>
            <person name="Stiller J.W."/>
            <person name="Grossman A.R."/>
            <person name="Prochnik S.E."/>
        </authorList>
    </citation>
    <scope>NUCLEOTIDE SEQUENCE [LARGE SCALE GENOMIC DNA]</scope>
    <source>
        <strain evidence="7">4086291</strain>
    </source>
</reference>
<protein>
    <recommendedName>
        <fullName evidence="6">Amino acid transporter transmembrane domain-containing protein</fullName>
    </recommendedName>
</protein>
<name>A0A1X6P792_PORUM</name>
<dbReference type="PANTHER" id="PTHR22950:SF461">
    <property type="entry name" value="AMINO ACID TRANSPORTER TRANSMEMBRANE DOMAIN-CONTAINING PROTEIN"/>
    <property type="match status" value="1"/>
</dbReference>
<gene>
    <name evidence="7" type="ORF">BU14_0183s0029</name>
</gene>
<evidence type="ECO:0000256" key="2">
    <source>
        <dbReference type="ARBA" id="ARBA00022692"/>
    </source>
</evidence>
<dbReference type="GO" id="GO:0015179">
    <property type="term" value="F:L-amino acid transmembrane transporter activity"/>
    <property type="evidence" value="ECO:0007669"/>
    <property type="project" value="TreeGrafter"/>
</dbReference>
<dbReference type="AlphaFoldDB" id="A0A1X6P792"/>
<feature type="transmembrane region" description="Helical" evidence="5">
    <location>
        <begin position="258"/>
        <end position="282"/>
    </location>
</feature>
<feature type="transmembrane region" description="Helical" evidence="5">
    <location>
        <begin position="108"/>
        <end position="130"/>
    </location>
</feature>
<dbReference type="PANTHER" id="PTHR22950">
    <property type="entry name" value="AMINO ACID TRANSPORTER"/>
    <property type="match status" value="1"/>
</dbReference>